<keyword evidence="2" id="KW-1185">Reference proteome</keyword>
<sequence>MIKNIMLAGGLAMLMCLPTSAQGKFSLTGNVKGMPDSVRVVLMDVEDPNGEYVELAKTNPKGGAFTLSGDIKSPRMGSLLFQVYNKKDESYRTRVSTPVMLDASALTLECMCDFDSIYGKRDFKVSGSDIMRQFNEYLSAIEEKERQNDSVSYLSARKYFDTNANPDTVRKYNAAKKLTEQELLDAKLRFVAAHPDYNISAYVVQRELENLFTRNATDINSMADLVKVCPDTARVNTVNKRRNFALKYALGIDCPQFSATTPKGETVDFKQMLNPGKYTFIDFWASWCGPCREAIPHVRDLHKKYDGRLDVYSVSVDENEKAWRKAMEKENMEWRQFHLSGSEQLGKGAQAFFITTIPRLVLIDDMGKVICSTNNPDDVSDMLKSRLGE</sequence>
<evidence type="ECO:0000313" key="1">
    <source>
        <dbReference type="EMBL" id="TGY77000.1"/>
    </source>
</evidence>
<dbReference type="EMBL" id="SRYB01000032">
    <property type="protein sequence ID" value="TGY77000.1"/>
    <property type="molecule type" value="Genomic_DNA"/>
</dbReference>
<evidence type="ECO:0000313" key="2">
    <source>
        <dbReference type="Proteomes" id="UP000306319"/>
    </source>
</evidence>
<gene>
    <name evidence="1" type="ORF">E5331_16495</name>
</gene>
<protein>
    <submittedName>
        <fullName evidence="1">AhpC/TSA family protein</fullName>
    </submittedName>
</protein>
<dbReference type="Proteomes" id="UP000306319">
    <property type="component" value="Unassembled WGS sequence"/>
</dbReference>
<name>A0AC61RDQ4_9BACT</name>
<reference evidence="1" key="1">
    <citation type="submission" date="2019-04" db="EMBL/GenBank/DDBJ databases">
        <title>Microbes associate with the intestines of laboratory mice.</title>
        <authorList>
            <person name="Navarre W."/>
            <person name="Wong E."/>
            <person name="Huang K."/>
            <person name="Tropini C."/>
            <person name="Ng K."/>
            <person name="Yu B."/>
        </authorList>
    </citation>
    <scope>NUCLEOTIDE SEQUENCE</scope>
    <source>
        <strain evidence="1">NM04_E33</strain>
    </source>
</reference>
<organism evidence="1 2">
    <name type="scientific">Lepagella muris</name>
    <dbReference type="NCBI Taxonomy" id="3032870"/>
    <lineage>
        <taxon>Bacteria</taxon>
        <taxon>Pseudomonadati</taxon>
        <taxon>Bacteroidota</taxon>
        <taxon>Bacteroidia</taxon>
        <taxon>Bacteroidales</taxon>
        <taxon>Muribaculaceae</taxon>
        <taxon>Lepagella</taxon>
    </lineage>
</organism>
<comment type="caution">
    <text evidence="1">The sequence shown here is derived from an EMBL/GenBank/DDBJ whole genome shotgun (WGS) entry which is preliminary data.</text>
</comment>
<accession>A0AC61RDQ4</accession>
<proteinExistence type="predicted"/>